<dbReference type="WBParaSite" id="scf7180000417898.g1882">
    <property type="protein sequence ID" value="scf7180000417898.g1882"/>
    <property type="gene ID" value="scf7180000417898.g1882"/>
</dbReference>
<protein>
    <submittedName>
        <fullName evidence="2">Uncharacterized protein</fullName>
    </submittedName>
</protein>
<sequence length="285" mass="33044">MTVKYYKKSGHRCDFIEQNQKIIKETGNIINLNEKIIRVEVFYKYTINKLFGKKNYFFFLGEQGDLYYLKEEGVKKCTNLIYTLFRWIKDLNIVDGNIIEYMPLIGTDYNENKYCQIVLNNANSSSFVFKNNKKLFSKEVDTFYLSTEKGEIGLFPHVNRIIFEENNNELKKQSWEICSESAKELKKVFSPTISRSHMISNARIADTLASDGHNTLLEVEFFEKIGELNASKVANTILVPGQFIDPKEFNTSMIAEMSFKNVYLPMDFLVGSIIQTTFNNACESK</sequence>
<evidence type="ECO:0000313" key="1">
    <source>
        <dbReference type="Proteomes" id="UP000887560"/>
    </source>
</evidence>
<evidence type="ECO:0000313" key="2">
    <source>
        <dbReference type="WBParaSite" id="scf7180000417898.g1882"/>
    </source>
</evidence>
<reference evidence="2" key="1">
    <citation type="submission" date="2022-11" db="UniProtKB">
        <authorList>
            <consortium name="WormBaseParasite"/>
        </authorList>
    </citation>
    <scope>IDENTIFICATION</scope>
</reference>
<proteinExistence type="predicted"/>
<dbReference type="AlphaFoldDB" id="A0A915NJW5"/>
<name>A0A915NJW5_9BILA</name>
<accession>A0A915NJW5</accession>
<dbReference type="Proteomes" id="UP000887560">
    <property type="component" value="Unplaced"/>
</dbReference>
<keyword evidence="1" id="KW-1185">Reference proteome</keyword>
<organism evidence="1 2">
    <name type="scientific">Meloidogyne floridensis</name>
    <dbReference type="NCBI Taxonomy" id="298350"/>
    <lineage>
        <taxon>Eukaryota</taxon>
        <taxon>Metazoa</taxon>
        <taxon>Ecdysozoa</taxon>
        <taxon>Nematoda</taxon>
        <taxon>Chromadorea</taxon>
        <taxon>Rhabditida</taxon>
        <taxon>Tylenchina</taxon>
        <taxon>Tylenchomorpha</taxon>
        <taxon>Tylenchoidea</taxon>
        <taxon>Meloidogynidae</taxon>
        <taxon>Meloidogyninae</taxon>
        <taxon>Meloidogyne</taxon>
    </lineage>
</organism>